<dbReference type="OrthoDB" id="2468271at2759"/>
<keyword evidence="4" id="KW-1185">Reference proteome</keyword>
<dbReference type="Proteomes" id="UP000789405">
    <property type="component" value="Unassembled WGS sequence"/>
</dbReference>
<name>A0A9N9JIF0_9GLOM</name>
<evidence type="ECO:0000313" key="3">
    <source>
        <dbReference type="EMBL" id="CAG8784148.1"/>
    </source>
</evidence>
<evidence type="ECO:0000313" key="4">
    <source>
        <dbReference type="Proteomes" id="UP000789405"/>
    </source>
</evidence>
<reference evidence="3" key="1">
    <citation type="submission" date="2021-06" db="EMBL/GenBank/DDBJ databases">
        <authorList>
            <person name="Kallberg Y."/>
            <person name="Tangrot J."/>
            <person name="Rosling A."/>
        </authorList>
    </citation>
    <scope>NUCLEOTIDE SEQUENCE</scope>
    <source>
        <strain evidence="3">MA453B</strain>
    </source>
</reference>
<feature type="compositionally biased region" description="Polar residues" evidence="2">
    <location>
        <begin position="248"/>
        <end position="257"/>
    </location>
</feature>
<feature type="compositionally biased region" description="Basic residues" evidence="2">
    <location>
        <begin position="1"/>
        <end position="12"/>
    </location>
</feature>
<protein>
    <submittedName>
        <fullName evidence="3">6496_t:CDS:1</fullName>
    </submittedName>
</protein>
<comment type="caution">
    <text evidence="3">The sequence shown here is derived from an EMBL/GenBank/DDBJ whole genome shotgun (WGS) entry which is preliminary data.</text>
</comment>
<gene>
    <name evidence="3" type="ORF">DERYTH_LOCUS20049</name>
</gene>
<feature type="coiled-coil region" evidence="1">
    <location>
        <begin position="95"/>
        <end position="213"/>
    </location>
</feature>
<accession>A0A9N9JIF0</accession>
<proteinExistence type="predicted"/>
<organism evidence="3 4">
    <name type="scientific">Dentiscutata erythropus</name>
    <dbReference type="NCBI Taxonomy" id="1348616"/>
    <lineage>
        <taxon>Eukaryota</taxon>
        <taxon>Fungi</taxon>
        <taxon>Fungi incertae sedis</taxon>
        <taxon>Mucoromycota</taxon>
        <taxon>Glomeromycotina</taxon>
        <taxon>Glomeromycetes</taxon>
        <taxon>Diversisporales</taxon>
        <taxon>Gigasporaceae</taxon>
        <taxon>Dentiscutata</taxon>
    </lineage>
</organism>
<feature type="region of interest" description="Disordered" evidence="2">
    <location>
        <begin position="248"/>
        <end position="277"/>
    </location>
</feature>
<dbReference type="EMBL" id="CAJVPY010022966">
    <property type="protein sequence ID" value="CAG8784148.1"/>
    <property type="molecule type" value="Genomic_DNA"/>
</dbReference>
<dbReference type="AlphaFoldDB" id="A0A9N9JIF0"/>
<evidence type="ECO:0000256" key="2">
    <source>
        <dbReference type="SAM" id="MobiDB-lite"/>
    </source>
</evidence>
<keyword evidence="1" id="KW-0175">Coiled coil</keyword>
<feature type="region of interest" description="Disordered" evidence="2">
    <location>
        <begin position="1"/>
        <end position="31"/>
    </location>
</feature>
<evidence type="ECO:0000256" key="1">
    <source>
        <dbReference type="SAM" id="Coils"/>
    </source>
</evidence>
<sequence length="277" mass="33096">MSSRILRSKVDKRKYESDNDDDLNRKSRKEKRQRRITKSFVIIQIDNFIKDISNQKHKASNETKCIYNHGIELFEDLKKIFELTNKDNSSVFAFYRNFQDNRKESVKEIKKLCKENQRLLKEIDELNKEIMTLNDQYLNEVAENKKMRSQIEELAKETKRLEEELRISRETSKALSTERSEIAKRINNVLRKKESAENRIRELEEQHKEDLNSRDFTFELKNQIVLLRQKVMDLETSLRNISKRRLNQSTGSNWTDNETSEHVESNSSSEIEIQAIY</sequence>
<feature type="compositionally biased region" description="Basic and acidic residues" evidence="2">
    <location>
        <begin position="13"/>
        <end position="25"/>
    </location>
</feature>